<dbReference type="EnsemblPlants" id="PGSC0003DMT400085443">
    <property type="protein sequence ID" value="PGSC0003DMT400085443"/>
    <property type="gene ID" value="PGSC0003DMG400035014"/>
</dbReference>
<evidence type="ECO:0000313" key="3">
    <source>
        <dbReference type="Proteomes" id="UP000011115"/>
    </source>
</evidence>
<keyword evidence="3" id="KW-1185">Reference proteome</keyword>
<evidence type="ECO:0008006" key="4">
    <source>
        <dbReference type="Google" id="ProtNLM"/>
    </source>
</evidence>
<dbReference type="InParanoid" id="M1D9I3"/>
<dbReference type="Proteomes" id="UP000011115">
    <property type="component" value="Unassembled WGS sequence"/>
</dbReference>
<feature type="region of interest" description="Disordered" evidence="1">
    <location>
        <begin position="104"/>
        <end position="123"/>
    </location>
</feature>
<dbReference type="AlphaFoldDB" id="M1D9I3"/>
<reference evidence="2" key="2">
    <citation type="submission" date="2015-06" db="UniProtKB">
        <authorList>
            <consortium name="EnsemblPlants"/>
        </authorList>
    </citation>
    <scope>IDENTIFICATION</scope>
    <source>
        <strain evidence="2">DM1-3 516 R44</strain>
    </source>
</reference>
<evidence type="ECO:0000313" key="2">
    <source>
        <dbReference type="EnsemblPlants" id="PGSC0003DMT400085443"/>
    </source>
</evidence>
<name>M1D9I3_SOLTU</name>
<evidence type="ECO:0000256" key="1">
    <source>
        <dbReference type="SAM" id="MobiDB-lite"/>
    </source>
</evidence>
<dbReference type="PaxDb" id="4113-PGSC0003DMT400085443"/>
<sequence length="123" mass="13896">MEQMMDHKVQAIHQCLDAFELRILERPSPTTDFSAFRMELASLWADLDTLLAPLEIEAESAPTTPVDNTVLNALFRDEMLPPNSSRHAGKIPAPVVLGRISKTERQETKVARRSSIIDEELRQ</sequence>
<proteinExistence type="predicted"/>
<organism evidence="2 3">
    <name type="scientific">Solanum tuberosum</name>
    <name type="common">Potato</name>
    <dbReference type="NCBI Taxonomy" id="4113"/>
    <lineage>
        <taxon>Eukaryota</taxon>
        <taxon>Viridiplantae</taxon>
        <taxon>Streptophyta</taxon>
        <taxon>Embryophyta</taxon>
        <taxon>Tracheophyta</taxon>
        <taxon>Spermatophyta</taxon>
        <taxon>Magnoliopsida</taxon>
        <taxon>eudicotyledons</taxon>
        <taxon>Gunneridae</taxon>
        <taxon>Pentapetalae</taxon>
        <taxon>asterids</taxon>
        <taxon>lamiids</taxon>
        <taxon>Solanales</taxon>
        <taxon>Solanaceae</taxon>
        <taxon>Solanoideae</taxon>
        <taxon>Solaneae</taxon>
        <taxon>Solanum</taxon>
    </lineage>
</organism>
<dbReference type="Gramene" id="PGSC0003DMT400085443">
    <property type="protein sequence ID" value="PGSC0003DMT400085443"/>
    <property type="gene ID" value="PGSC0003DMG400035014"/>
</dbReference>
<protein>
    <recommendedName>
        <fullName evidence="4">Integrase core domain containing protein</fullName>
    </recommendedName>
</protein>
<accession>M1D9I3</accession>
<dbReference type="HOGENOM" id="CLU_028647_7_1_1"/>
<reference evidence="3" key="1">
    <citation type="journal article" date="2011" name="Nature">
        <title>Genome sequence and analysis of the tuber crop potato.</title>
        <authorList>
            <consortium name="The Potato Genome Sequencing Consortium"/>
        </authorList>
    </citation>
    <scope>NUCLEOTIDE SEQUENCE [LARGE SCALE GENOMIC DNA]</scope>
    <source>
        <strain evidence="3">cv. DM1-3 516 R44</strain>
    </source>
</reference>